<dbReference type="RefSeq" id="WP_106340151.1">
    <property type="nucleotide sequence ID" value="NZ_PVZS01000038.1"/>
</dbReference>
<dbReference type="AlphaFoldDB" id="A0A2T1HMB3"/>
<name>A0A2T1HMB3_9HYPH</name>
<dbReference type="Proteomes" id="UP000239772">
    <property type="component" value="Unassembled WGS sequence"/>
</dbReference>
<keyword evidence="1" id="KW-0175">Coiled coil</keyword>
<proteinExistence type="predicted"/>
<sequence length="73" mass="8467">MGELVRFPRQPAPVTIDELYAVDETLIAAAYGEAKAAAERYEQDRRRERQLVARVDALRRENARLRAELAKRR</sequence>
<evidence type="ECO:0000256" key="1">
    <source>
        <dbReference type="SAM" id="Coils"/>
    </source>
</evidence>
<evidence type="ECO:0000313" key="3">
    <source>
        <dbReference type="Proteomes" id="UP000239772"/>
    </source>
</evidence>
<protein>
    <submittedName>
        <fullName evidence="2">Uncharacterized protein</fullName>
    </submittedName>
</protein>
<gene>
    <name evidence="2" type="ORF">SLNSH_22355</name>
</gene>
<organism evidence="2 3">
    <name type="scientific">Alsobacter soli</name>
    <dbReference type="NCBI Taxonomy" id="2109933"/>
    <lineage>
        <taxon>Bacteria</taxon>
        <taxon>Pseudomonadati</taxon>
        <taxon>Pseudomonadota</taxon>
        <taxon>Alphaproteobacteria</taxon>
        <taxon>Hyphomicrobiales</taxon>
        <taxon>Alsobacteraceae</taxon>
        <taxon>Alsobacter</taxon>
    </lineage>
</organism>
<comment type="caution">
    <text evidence="2">The sequence shown here is derived from an EMBL/GenBank/DDBJ whole genome shotgun (WGS) entry which is preliminary data.</text>
</comment>
<evidence type="ECO:0000313" key="2">
    <source>
        <dbReference type="EMBL" id="PSC02787.1"/>
    </source>
</evidence>
<dbReference type="EMBL" id="PVZS01000038">
    <property type="protein sequence ID" value="PSC02787.1"/>
    <property type="molecule type" value="Genomic_DNA"/>
</dbReference>
<reference evidence="3" key="1">
    <citation type="submission" date="2018-03" db="EMBL/GenBank/DDBJ databases">
        <authorList>
            <person name="Sun L."/>
            <person name="Liu H."/>
            <person name="Chen W."/>
            <person name="Huang K."/>
            <person name="Liu W."/>
            <person name="Gao X."/>
        </authorList>
    </citation>
    <scope>NUCLEOTIDE SEQUENCE [LARGE SCALE GENOMIC DNA]</scope>
    <source>
        <strain evidence="3">SH9</strain>
    </source>
</reference>
<feature type="coiled-coil region" evidence="1">
    <location>
        <begin position="31"/>
        <end position="68"/>
    </location>
</feature>
<accession>A0A2T1HMB3</accession>
<keyword evidence="3" id="KW-1185">Reference proteome</keyword>